<dbReference type="GeneID" id="103375776"/>
<reference evidence="6" key="1">
    <citation type="submission" date="2025-08" db="UniProtKB">
        <authorList>
            <consortium name="RefSeq"/>
        </authorList>
    </citation>
    <scope>IDENTIFICATION</scope>
</reference>
<dbReference type="AlphaFoldDB" id="A0A9Y4NVG5"/>
<dbReference type="PROSITE" id="PS51720">
    <property type="entry name" value="G_AIG1"/>
    <property type="match status" value="1"/>
</dbReference>
<gene>
    <name evidence="6" type="primary">LOC103375776</name>
</gene>
<evidence type="ECO:0000259" key="4">
    <source>
        <dbReference type="PROSITE" id="PS51720"/>
    </source>
</evidence>
<protein>
    <submittedName>
        <fullName evidence="6">GTPase IMAP family member 2-like</fullName>
    </submittedName>
</protein>
<feature type="non-terminal residue" evidence="6">
    <location>
        <position position="196"/>
    </location>
</feature>
<dbReference type="Gene3D" id="3.40.50.300">
    <property type="entry name" value="P-loop containing nucleotide triphosphate hydrolases"/>
    <property type="match status" value="1"/>
</dbReference>
<evidence type="ECO:0000256" key="3">
    <source>
        <dbReference type="ARBA" id="ARBA00023134"/>
    </source>
</evidence>
<dbReference type="InterPro" id="IPR027417">
    <property type="entry name" value="P-loop_NTPase"/>
</dbReference>
<dbReference type="RefSeq" id="XP_008304316.1">
    <property type="nucleotide sequence ID" value="XM_008306094.1"/>
</dbReference>
<organism evidence="5 6">
    <name type="scientific">Stegastes partitus</name>
    <name type="common">bicolor damselfish</name>
    <dbReference type="NCBI Taxonomy" id="144197"/>
    <lineage>
        <taxon>Eukaryota</taxon>
        <taxon>Metazoa</taxon>
        <taxon>Chordata</taxon>
        <taxon>Craniata</taxon>
        <taxon>Vertebrata</taxon>
        <taxon>Euteleostomi</taxon>
        <taxon>Actinopterygii</taxon>
        <taxon>Neopterygii</taxon>
        <taxon>Teleostei</taxon>
        <taxon>Neoteleostei</taxon>
        <taxon>Acanthomorphata</taxon>
        <taxon>Ovalentaria</taxon>
        <taxon>Pomacentridae</taxon>
        <taxon>Stegastes</taxon>
    </lineage>
</organism>
<evidence type="ECO:0000256" key="1">
    <source>
        <dbReference type="ARBA" id="ARBA00008535"/>
    </source>
</evidence>
<dbReference type="InterPro" id="IPR006703">
    <property type="entry name" value="G_AIG1"/>
</dbReference>
<keyword evidence="5" id="KW-1185">Reference proteome</keyword>
<dbReference type="SUPFAM" id="SSF52540">
    <property type="entry name" value="P-loop containing nucleoside triphosphate hydrolases"/>
    <property type="match status" value="1"/>
</dbReference>
<evidence type="ECO:0000313" key="5">
    <source>
        <dbReference type="Proteomes" id="UP000694891"/>
    </source>
</evidence>
<sequence>HPVSELRVVLLGNSWSGRSSVGNFILGEPVFNTDEEPNNCLRIGGQLKEGKIFLINTPDLLNPNISEDKLREHVELCVRLSVPGPHVFLLVLQPEDFTEEHRLRLCRVLERFSDQSFDHSMVLMSKPKQKSPASRDFNIHQAPLQEMISICGFRSLKQEDLELRELLKNFKQIVEKNHGNHVMCHQLTIKHKEESV</sequence>
<keyword evidence="3" id="KW-0342">GTP-binding</keyword>
<accession>A0A9Y4NVG5</accession>
<dbReference type="Proteomes" id="UP000694891">
    <property type="component" value="Unplaced"/>
</dbReference>
<evidence type="ECO:0000313" key="6">
    <source>
        <dbReference type="RefSeq" id="XP_008304316.1"/>
    </source>
</evidence>
<dbReference type="InterPro" id="IPR045058">
    <property type="entry name" value="GIMA/IAN/Toc"/>
</dbReference>
<name>A0A9Y4NVG5_9TELE</name>
<dbReference type="PANTHER" id="PTHR10903:SF170">
    <property type="entry name" value="GTPASE IMAP FAMILY MEMBER 7"/>
    <property type="match status" value="1"/>
</dbReference>
<dbReference type="GO" id="GO:0005525">
    <property type="term" value="F:GTP binding"/>
    <property type="evidence" value="ECO:0007669"/>
    <property type="project" value="UniProtKB-KW"/>
</dbReference>
<dbReference type="Pfam" id="PF04548">
    <property type="entry name" value="AIG1"/>
    <property type="match status" value="1"/>
</dbReference>
<keyword evidence="2" id="KW-0547">Nucleotide-binding</keyword>
<proteinExistence type="inferred from homology"/>
<feature type="domain" description="AIG1-type G" evidence="4">
    <location>
        <begin position="3"/>
        <end position="192"/>
    </location>
</feature>
<feature type="non-terminal residue" evidence="6">
    <location>
        <position position="1"/>
    </location>
</feature>
<dbReference type="PANTHER" id="PTHR10903">
    <property type="entry name" value="GTPASE, IMAP FAMILY MEMBER-RELATED"/>
    <property type="match status" value="1"/>
</dbReference>
<evidence type="ECO:0000256" key="2">
    <source>
        <dbReference type="ARBA" id="ARBA00022741"/>
    </source>
</evidence>
<comment type="similarity">
    <text evidence="1">Belongs to the TRAFAC class TrmE-Era-EngA-EngB-Septin-like GTPase superfamily. AIG1/Toc34/Toc159-like paraseptin GTPase family. IAN subfamily.</text>
</comment>